<name>A0A1L7MZX5_PENJP</name>
<dbReference type="Gene3D" id="3.10.100.10">
    <property type="entry name" value="Mannose-Binding Protein A, subunit A"/>
    <property type="match status" value="1"/>
</dbReference>
<dbReference type="InterPro" id="IPR023415">
    <property type="entry name" value="LDLR_class-A_CS"/>
</dbReference>
<dbReference type="OrthoDB" id="664115at2759"/>
<feature type="chain" id="PRO_5012318178" evidence="3">
    <location>
        <begin position="16"/>
        <end position="311"/>
    </location>
</feature>
<dbReference type="SMART" id="SM00192">
    <property type="entry name" value="LDLa"/>
    <property type="match status" value="1"/>
</dbReference>
<protein>
    <submittedName>
        <fullName evidence="5">Gill C-type lectin</fullName>
    </submittedName>
</protein>
<dbReference type="InterPro" id="IPR001304">
    <property type="entry name" value="C-type_lectin-like"/>
</dbReference>
<dbReference type="GO" id="GO:0030246">
    <property type="term" value="F:carbohydrate binding"/>
    <property type="evidence" value="ECO:0007669"/>
    <property type="project" value="UniProtKB-KW"/>
</dbReference>
<dbReference type="Gene3D" id="4.10.400.10">
    <property type="entry name" value="Low-density Lipoprotein Receptor"/>
    <property type="match status" value="1"/>
</dbReference>
<evidence type="ECO:0000256" key="2">
    <source>
        <dbReference type="PROSITE-ProRule" id="PRU00124"/>
    </source>
</evidence>
<dbReference type="PROSITE" id="PS50041">
    <property type="entry name" value="C_TYPE_LECTIN_2"/>
    <property type="match status" value="1"/>
</dbReference>
<comment type="caution">
    <text evidence="2">Lacks conserved residue(s) required for the propagation of feature annotation.</text>
</comment>
<gene>
    <name evidence="5" type="primary">GCTL</name>
</gene>
<evidence type="ECO:0000313" key="5">
    <source>
        <dbReference type="EMBL" id="BAW18769.1"/>
    </source>
</evidence>
<dbReference type="Pfam" id="PF00057">
    <property type="entry name" value="Ldl_recept_a"/>
    <property type="match status" value="1"/>
</dbReference>
<dbReference type="SUPFAM" id="SSF57424">
    <property type="entry name" value="LDL receptor-like module"/>
    <property type="match status" value="1"/>
</dbReference>
<dbReference type="InterPro" id="IPR016186">
    <property type="entry name" value="C-type_lectin-like/link_sf"/>
</dbReference>
<feature type="domain" description="C-type lectin" evidence="4">
    <location>
        <begin position="157"/>
        <end position="247"/>
    </location>
</feature>
<evidence type="ECO:0000256" key="3">
    <source>
        <dbReference type="SAM" id="SignalP"/>
    </source>
</evidence>
<dbReference type="EMBL" id="LC127418">
    <property type="protein sequence ID" value="BAW18769.1"/>
    <property type="molecule type" value="mRNA"/>
</dbReference>
<organism evidence="5">
    <name type="scientific">Penaeus japonicus</name>
    <name type="common">Kuruma prawn</name>
    <name type="synonym">Marsupenaeus japonicus</name>
    <dbReference type="NCBI Taxonomy" id="27405"/>
    <lineage>
        <taxon>Eukaryota</taxon>
        <taxon>Metazoa</taxon>
        <taxon>Ecdysozoa</taxon>
        <taxon>Arthropoda</taxon>
        <taxon>Crustacea</taxon>
        <taxon>Multicrustacea</taxon>
        <taxon>Malacostraca</taxon>
        <taxon>Eumalacostraca</taxon>
        <taxon>Eucarida</taxon>
        <taxon>Decapoda</taxon>
        <taxon>Dendrobranchiata</taxon>
        <taxon>Penaeoidea</taxon>
        <taxon>Penaeidae</taxon>
        <taxon>Penaeus</taxon>
    </lineage>
</organism>
<dbReference type="InterPro" id="IPR050111">
    <property type="entry name" value="C-type_lectin/snaclec_domain"/>
</dbReference>
<dbReference type="CDD" id="cd00037">
    <property type="entry name" value="CLECT"/>
    <property type="match status" value="1"/>
</dbReference>
<dbReference type="InterPro" id="IPR016187">
    <property type="entry name" value="CTDL_fold"/>
</dbReference>
<dbReference type="InterPro" id="IPR036055">
    <property type="entry name" value="LDL_receptor-like_sf"/>
</dbReference>
<dbReference type="SUPFAM" id="SSF56436">
    <property type="entry name" value="C-type lectin-like"/>
    <property type="match status" value="1"/>
</dbReference>
<keyword evidence="5" id="KW-0430">Lectin</keyword>
<feature type="signal peptide" evidence="3">
    <location>
        <begin position="1"/>
        <end position="15"/>
    </location>
</feature>
<accession>A0A1L7MZX5</accession>
<dbReference type="SMART" id="SM00034">
    <property type="entry name" value="CLECT"/>
    <property type="match status" value="1"/>
</dbReference>
<dbReference type="PROSITE" id="PS01209">
    <property type="entry name" value="LDLRA_1"/>
    <property type="match status" value="1"/>
</dbReference>
<keyword evidence="3" id="KW-0732">Signal</keyword>
<dbReference type="PROSITE" id="PS50068">
    <property type="entry name" value="LDLRA_2"/>
    <property type="match status" value="1"/>
</dbReference>
<keyword evidence="1" id="KW-1015">Disulfide bond</keyword>
<proteinExistence type="evidence at transcript level"/>
<dbReference type="AlphaFoldDB" id="A0A1L7MZX5"/>
<dbReference type="Pfam" id="PF00059">
    <property type="entry name" value="Lectin_C"/>
    <property type="match status" value="1"/>
</dbReference>
<evidence type="ECO:0000256" key="1">
    <source>
        <dbReference type="ARBA" id="ARBA00023157"/>
    </source>
</evidence>
<evidence type="ECO:0000259" key="4">
    <source>
        <dbReference type="PROSITE" id="PS50041"/>
    </source>
</evidence>
<dbReference type="CDD" id="cd00112">
    <property type="entry name" value="LDLa"/>
    <property type="match status" value="1"/>
</dbReference>
<dbReference type="PRINTS" id="PR00261">
    <property type="entry name" value="LDLRECEPTOR"/>
</dbReference>
<dbReference type="PANTHER" id="PTHR22803">
    <property type="entry name" value="MANNOSE, PHOSPHOLIPASE, LECTIN RECEPTOR RELATED"/>
    <property type="match status" value="1"/>
</dbReference>
<sequence length="311" mass="34783">MKAIVLLLCIGFATALECTGDEVACGSAERCVPYRYICDFDSDCSDGSDEDPYLCWAWNNTECERGSAQCLTNGRAECIPIETYCHRTQPACSGSLNRRVCSIIEDKKLVPLASIKFIPDNEPADAYNRSVSLGAELRTNLNNTLSHPDCPDFYTRVGDQCLSVFYVGRSSWGEARAFCKHIGGDLLSIQNASHYIDLVNHLSENQITSDFWLGGRYELDDLSWMWLDGTPMPQGTPFWSLRRYHHCDTRNVTVAGTYQVLEANNGECYHYTQAPEDPPRGFCAAITYGKHFYMSDEDCLADMSPLCVTSV</sequence>
<reference evidence="5" key="1">
    <citation type="submission" date="2016-02" db="EMBL/GenBank/DDBJ databases">
        <title>Identification of Marsupenaeus japonicas gill c-type lectin.</title>
        <authorList>
            <person name="Alenton RR."/>
            <person name="Koiwai K."/>
            <person name="Miyaguchi K."/>
            <person name="Kondo H."/>
            <person name="Hirono I."/>
        </authorList>
    </citation>
    <scope>NUCLEOTIDE SEQUENCE</scope>
</reference>
<dbReference type="InterPro" id="IPR002172">
    <property type="entry name" value="LDrepeatLR_classA_rpt"/>
</dbReference>